<dbReference type="SMART" id="SM00388">
    <property type="entry name" value="HisKA"/>
    <property type="match status" value="1"/>
</dbReference>
<dbReference type="GO" id="GO:0009927">
    <property type="term" value="F:histidine phosphotransfer kinase activity"/>
    <property type="evidence" value="ECO:0007669"/>
    <property type="project" value="TreeGrafter"/>
</dbReference>
<feature type="domain" description="PAS" evidence="16">
    <location>
        <begin position="600"/>
        <end position="637"/>
    </location>
</feature>
<dbReference type="SMART" id="SM00448">
    <property type="entry name" value="REC"/>
    <property type="match status" value="1"/>
</dbReference>
<dbReference type="SUPFAM" id="SSF52172">
    <property type="entry name" value="CheY-like"/>
    <property type="match status" value="1"/>
</dbReference>
<reference evidence="17 18" key="1">
    <citation type="submission" date="2020-07" db="EMBL/GenBank/DDBJ databases">
        <title>isolation of Luteimonas sp. SJ-16.</title>
        <authorList>
            <person name="Huang X.-X."/>
            <person name="Xu L."/>
            <person name="Sun J.-Q."/>
        </authorList>
    </citation>
    <scope>NUCLEOTIDE SEQUENCE [LARGE SCALE GENOMIC DNA]</scope>
    <source>
        <strain evidence="17 18">SJ-16</strain>
    </source>
</reference>
<dbReference type="PANTHER" id="PTHR43047">
    <property type="entry name" value="TWO-COMPONENT HISTIDINE PROTEIN KINASE"/>
    <property type="match status" value="1"/>
</dbReference>
<evidence type="ECO:0000256" key="6">
    <source>
        <dbReference type="ARBA" id="ARBA00022679"/>
    </source>
</evidence>
<feature type="transmembrane region" description="Helical" evidence="13">
    <location>
        <begin position="112"/>
        <end position="131"/>
    </location>
</feature>
<comment type="catalytic activity">
    <reaction evidence="1">
        <text>ATP + protein L-histidine = ADP + protein N-phospho-L-histidine.</text>
        <dbReference type="EC" id="2.7.13.3"/>
    </reaction>
</comment>
<dbReference type="InterPro" id="IPR001734">
    <property type="entry name" value="Na/solute_symporter"/>
</dbReference>
<dbReference type="CDD" id="cd00075">
    <property type="entry name" value="HATPase"/>
    <property type="match status" value="1"/>
</dbReference>
<name>A0A7Z0QS75_9GAMM</name>
<dbReference type="Pfam" id="PF00512">
    <property type="entry name" value="HisKA"/>
    <property type="match status" value="1"/>
</dbReference>
<dbReference type="InterPro" id="IPR004358">
    <property type="entry name" value="Sig_transdc_His_kin-like_C"/>
</dbReference>
<evidence type="ECO:0000313" key="18">
    <source>
        <dbReference type="Proteomes" id="UP000589896"/>
    </source>
</evidence>
<evidence type="ECO:0000256" key="4">
    <source>
        <dbReference type="ARBA" id="ARBA00012438"/>
    </source>
</evidence>
<dbReference type="Gene3D" id="3.40.50.2300">
    <property type="match status" value="1"/>
</dbReference>
<feature type="modified residue" description="4-aspartylphosphate" evidence="11">
    <location>
        <position position="1039"/>
    </location>
</feature>
<feature type="domain" description="Response regulatory" evidence="15">
    <location>
        <begin position="990"/>
        <end position="1104"/>
    </location>
</feature>
<evidence type="ECO:0000256" key="10">
    <source>
        <dbReference type="ARBA" id="ARBA00023136"/>
    </source>
</evidence>
<dbReference type="RefSeq" id="WP_180545216.1">
    <property type="nucleotide sequence ID" value="NZ_JACCJZ010000017.1"/>
</dbReference>
<dbReference type="InterPro" id="IPR003661">
    <property type="entry name" value="HisK_dim/P_dom"/>
</dbReference>
<dbReference type="Pfam" id="PF00072">
    <property type="entry name" value="Response_reg"/>
    <property type="match status" value="1"/>
</dbReference>
<dbReference type="Proteomes" id="UP000589896">
    <property type="component" value="Unassembled WGS sequence"/>
</dbReference>
<dbReference type="Gene3D" id="1.20.1730.10">
    <property type="entry name" value="Sodium/glucose cotransporter"/>
    <property type="match status" value="1"/>
</dbReference>
<dbReference type="Pfam" id="PF02518">
    <property type="entry name" value="HATPase_c"/>
    <property type="match status" value="1"/>
</dbReference>
<dbReference type="InterPro" id="IPR005467">
    <property type="entry name" value="His_kinase_dom"/>
</dbReference>
<accession>A0A7Z0QS75</accession>
<dbReference type="CDD" id="cd00156">
    <property type="entry name" value="REC"/>
    <property type="match status" value="1"/>
</dbReference>
<feature type="transmembrane region" description="Helical" evidence="13">
    <location>
        <begin position="6"/>
        <end position="25"/>
    </location>
</feature>
<dbReference type="PRINTS" id="PR00344">
    <property type="entry name" value="BCTRLSENSOR"/>
</dbReference>
<evidence type="ECO:0000259" key="15">
    <source>
        <dbReference type="PROSITE" id="PS50110"/>
    </source>
</evidence>
<dbReference type="InterPro" id="IPR036890">
    <property type="entry name" value="HATPase_C_sf"/>
</dbReference>
<dbReference type="Gene3D" id="3.30.450.20">
    <property type="entry name" value="PAS domain"/>
    <property type="match status" value="1"/>
</dbReference>
<evidence type="ECO:0000256" key="12">
    <source>
        <dbReference type="SAM" id="Coils"/>
    </source>
</evidence>
<dbReference type="PANTHER" id="PTHR43047:SF9">
    <property type="entry name" value="HISTIDINE KINASE"/>
    <property type="match status" value="1"/>
</dbReference>
<keyword evidence="5 11" id="KW-0597">Phosphoprotein</keyword>
<dbReference type="InterPro" id="IPR038377">
    <property type="entry name" value="Na/Glc_symporter_sf"/>
</dbReference>
<dbReference type="SUPFAM" id="SSF55874">
    <property type="entry name" value="ATPase domain of HSP90 chaperone/DNA topoisomerase II/histidine kinase"/>
    <property type="match status" value="1"/>
</dbReference>
<evidence type="ECO:0000256" key="7">
    <source>
        <dbReference type="ARBA" id="ARBA00022692"/>
    </source>
</evidence>
<dbReference type="InterPro" id="IPR000014">
    <property type="entry name" value="PAS"/>
</dbReference>
<dbReference type="SUPFAM" id="SSF55785">
    <property type="entry name" value="PYP-like sensor domain (PAS domain)"/>
    <property type="match status" value="1"/>
</dbReference>
<dbReference type="SUPFAM" id="SSF47384">
    <property type="entry name" value="Homodimeric domain of signal transducing histidine kinase"/>
    <property type="match status" value="1"/>
</dbReference>
<dbReference type="CDD" id="cd00130">
    <property type="entry name" value="PAS"/>
    <property type="match status" value="1"/>
</dbReference>
<evidence type="ECO:0000259" key="16">
    <source>
        <dbReference type="PROSITE" id="PS50112"/>
    </source>
</evidence>
<dbReference type="AlphaFoldDB" id="A0A7Z0QS75"/>
<feature type="coiled-coil region" evidence="12">
    <location>
        <begin position="728"/>
        <end position="755"/>
    </location>
</feature>
<evidence type="ECO:0000256" key="1">
    <source>
        <dbReference type="ARBA" id="ARBA00000085"/>
    </source>
</evidence>
<dbReference type="PROSITE" id="PS50109">
    <property type="entry name" value="HIS_KIN"/>
    <property type="match status" value="1"/>
</dbReference>
<feature type="transmembrane region" description="Helical" evidence="13">
    <location>
        <begin position="461"/>
        <end position="479"/>
    </location>
</feature>
<dbReference type="Pfam" id="PF12860">
    <property type="entry name" value="PAS_7"/>
    <property type="match status" value="1"/>
</dbReference>
<dbReference type="PROSITE" id="PS50283">
    <property type="entry name" value="NA_SOLUT_SYMP_3"/>
    <property type="match status" value="1"/>
</dbReference>
<dbReference type="Gene3D" id="1.10.287.130">
    <property type="match status" value="1"/>
</dbReference>
<keyword evidence="10 13" id="KW-0472">Membrane</keyword>
<dbReference type="SMART" id="SM00387">
    <property type="entry name" value="HATPase_c"/>
    <property type="match status" value="1"/>
</dbReference>
<comment type="caution">
    <text evidence="17">The sequence shown here is derived from an EMBL/GenBank/DDBJ whole genome shotgun (WGS) entry which is preliminary data.</text>
</comment>
<comment type="similarity">
    <text evidence="3">Belongs to the sodium:solute symporter (SSF) (TC 2.A.21) family.</text>
</comment>
<feature type="transmembrane region" description="Helical" evidence="13">
    <location>
        <begin position="225"/>
        <end position="246"/>
    </location>
</feature>
<dbReference type="GO" id="GO:0022857">
    <property type="term" value="F:transmembrane transporter activity"/>
    <property type="evidence" value="ECO:0007669"/>
    <property type="project" value="InterPro"/>
</dbReference>
<evidence type="ECO:0000256" key="9">
    <source>
        <dbReference type="ARBA" id="ARBA00022989"/>
    </source>
</evidence>
<evidence type="ECO:0000256" key="8">
    <source>
        <dbReference type="ARBA" id="ARBA00022777"/>
    </source>
</evidence>
<evidence type="ECO:0000256" key="3">
    <source>
        <dbReference type="ARBA" id="ARBA00006434"/>
    </source>
</evidence>
<dbReference type="InterPro" id="IPR011006">
    <property type="entry name" value="CheY-like_superfamily"/>
</dbReference>
<keyword evidence="6" id="KW-0808">Transferase</keyword>
<dbReference type="CDD" id="cd00082">
    <property type="entry name" value="HisKA"/>
    <property type="match status" value="1"/>
</dbReference>
<evidence type="ECO:0000256" key="11">
    <source>
        <dbReference type="PROSITE-ProRule" id="PRU00169"/>
    </source>
</evidence>
<dbReference type="InterPro" id="IPR003594">
    <property type="entry name" value="HATPase_dom"/>
</dbReference>
<evidence type="ECO:0000256" key="2">
    <source>
        <dbReference type="ARBA" id="ARBA00004141"/>
    </source>
</evidence>
<feature type="transmembrane region" description="Helical" evidence="13">
    <location>
        <begin position="69"/>
        <end position="91"/>
    </location>
</feature>
<keyword evidence="12" id="KW-0175">Coiled coil</keyword>
<feature type="transmembrane region" description="Helical" evidence="13">
    <location>
        <begin position="160"/>
        <end position="177"/>
    </location>
</feature>
<sequence>MLSVGTVLLATALWLGLMFAAALYGERHADAFSARWRHVYVLSLAVHCTSWTFYGTVTQAARYGWPLPPTFLGAILFHLLAWPALVRLVRLARESNATSLADLIASRLGRDAWLAAAVTLVVALGLVPYIALQLKAAAMSYATLLGLPPAATAAAPLRDGALYVALAMALFTMLFGTRRASAAEHNRGLVLAMAFESLFKLVAMLALGVFVWLGLRGLPAVPPPTVAPAGGFVPLVLLGAAAMFILPHQFHVGIVECRDEAHVRAARWRFPLYLLLIALPMLPLARAGQALLGDAVSSDMYALALPLAMGQEGLALLVFLGGLSAATGMVVVSTLTLSLMIGNHWFAPGLLRGAWARDDGNDRRGALLALRRGVIVAIMLSGWLYSRLVSGNDALADVGAVSFSALATLVPALGFAVWRPQTPPAAALAGVLAGFAAWCWVMLLPMLMLAGSMDPSWVRDGPMGLAWLAPDGLFGLTGWSRLGRAVGVSLFVGTAVTLLVAWWRGPAFDTGPRPGVSRQTLAGAGRRFLPAARVDALLADAPVQGAVPVAVQARLERELSAVLGAASARLLLDAARREAGPDLDTVAQIVGQASRDLRFNQRVLEAALENMSQGISVVDDQLRLVAWNARYAELFGYPAQLLRVGIEVAELVRHNVAHGVIGAVEVDVEVGKRLRHMRAGTPYVAERTLRHGQVIEIRGNPMPGGGFVATFTDVTAFRRTEHALRLSNETLEQRVADRTDRLDQARREAERANHAKTRFLTAVGHDLLQPLHAAQLFTDALAQQALPDGQRRQLRQIRGALDSTAGLLAGLFDMSRLEAGGLVPQVRAFPLADVLDPLASEFAALAAERGLGFRHVPSGVWVKGDPQLLRRILQNFLANAVRYTARGRVVVGVRRQGARVRVEVHDTGPGIPRAQQATIFEEFRRGEGAAGQGLGLGLAIAERIAGLLDAPLGLRSREAHGTAFWVELRRMQDPPPMPAPATRQGLAGTRVLLVDNDPAALQGLARLLEGWGCSVRAAADEAGARRALEGGEVDLWIFDYHLDDGDTGLALHDRLASGADGRPLLVLSADDNDAVRRHALEAGVSLLAKPVRPLALKSVLERLRAMRA</sequence>
<dbReference type="PROSITE" id="PS50110">
    <property type="entry name" value="RESPONSE_REGULATORY"/>
    <property type="match status" value="1"/>
</dbReference>
<dbReference type="InterPro" id="IPR035965">
    <property type="entry name" value="PAS-like_dom_sf"/>
</dbReference>
<dbReference type="EC" id="2.7.13.3" evidence="4"/>
<feature type="transmembrane region" description="Helical" evidence="13">
    <location>
        <begin position="272"/>
        <end position="293"/>
    </location>
</feature>
<gene>
    <name evidence="17" type="ORF">H0E82_09450</name>
</gene>
<organism evidence="17 18">
    <name type="scientific">Luteimonas deserti</name>
    <dbReference type="NCBI Taxonomy" id="2752306"/>
    <lineage>
        <taxon>Bacteria</taxon>
        <taxon>Pseudomonadati</taxon>
        <taxon>Pseudomonadota</taxon>
        <taxon>Gammaproteobacteria</taxon>
        <taxon>Lysobacterales</taxon>
        <taxon>Lysobacteraceae</taxon>
        <taxon>Luteimonas</taxon>
    </lineage>
</organism>
<proteinExistence type="inferred from homology"/>
<feature type="transmembrane region" description="Helical" evidence="13">
    <location>
        <begin position="486"/>
        <end position="503"/>
    </location>
</feature>
<feature type="transmembrane region" description="Helical" evidence="13">
    <location>
        <begin position="189"/>
        <end position="213"/>
    </location>
</feature>
<dbReference type="GO" id="GO:0000155">
    <property type="term" value="F:phosphorelay sensor kinase activity"/>
    <property type="evidence" value="ECO:0007669"/>
    <property type="project" value="InterPro"/>
</dbReference>
<dbReference type="InterPro" id="IPR036097">
    <property type="entry name" value="HisK_dim/P_sf"/>
</dbReference>
<comment type="subcellular location">
    <subcellularLocation>
        <location evidence="2">Membrane</location>
        <topology evidence="2">Multi-pass membrane protein</topology>
    </subcellularLocation>
</comment>
<keyword evidence="9 13" id="KW-1133">Transmembrane helix</keyword>
<keyword evidence="8" id="KW-0418">Kinase</keyword>
<dbReference type="InterPro" id="IPR001789">
    <property type="entry name" value="Sig_transdc_resp-reg_receiver"/>
</dbReference>
<protein>
    <recommendedName>
        <fullName evidence="4">histidine kinase</fullName>
        <ecNumber evidence="4">2.7.13.3</ecNumber>
    </recommendedName>
</protein>
<evidence type="ECO:0000256" key="5">
    <source>
        <dbReference type="ARBA" id="ARBA00022553"/>
    </source>
</evidence>
<feature type="transmembrane region" description="Helical" evidence="13">
    <location>
        <begin position="425"/>
        <end position="449"/>
    </location>
</feature>
<dbReference type="PROSITE" id="PS50112">
    <property type="entry name" value="PAS"/>
    <property type="match status" value="1"/>
</dbReference>
<evidence type="ECO:0000313" key="17">
    <source>
        <dbReference type="EMBL" id="NYZ62986.1"/>
    </source>
</evidence>
<evidence type="ECO:0000256" key="13">
    <source>
        <dbReference type="SAM" id="Phobius"/>
    </source>
</evidence>
<feature type="domain" description="Histidine kinase" evidence="14">
    <location>
        <begin position="762"/>
        <end position="972"/>
    </location>
</feature>
<feature type="transmembrane region" description="Helical" evidence="13">
    <location>
        <begin position="313"/>
        <end position="346"/>
    </location>
</feature>
<dbReference type="Gene3D" id="3.30.565.10">
    <property type="entry name" value="Histidine kinase-like ATPase, C-terminal domain"/>
    <property type="match status" value="1"/>
</dbReference>
<feature type="transmembrane region" description="Helical" evidence="13">
    <location>
        <begin position="398"/>
        <end position="418"/>
    </location>
</feature>
<keyword evidence="18" id="KW-1185">Reference proteome</keyword>
<dbReference type="EMBL" id="JACCJZ010000017">
    <property type="protein sequence ID" value="NYZ62986.1"/>
    <property type="molecule type" value="Genomic_DNA"/>
</dbReference>
<dbReference type="FunFam" id="3.30.565.10:FF:000049">
    <property type="entry name" value="Two-component sensor histidine kinase"/>
    <property type="match status" value="1"/>
</dbReference>
<dbReference type="GO" id="GO:0005886">
    <property type="term" value="C:plasma membrane"/>
    <property type="evidence" value="ECO:0007669"/>
    <property type="project" value="TreeGrafter"/>
</dbReference>
<feature type="transmembrane region" description="Helical" evidence="13">
    <location>
        <begin position="37"/>
        <end position="57"/>
    </location>
</feature>
<keyword evidence="7 13" id="KW-0812">Transmembrane</keyword>
<feature type="transmembrane region" description="Helical" evidence="13">
    <location>
        <begin position="367"/>
        <end position="386"/>
    </location>
</feature>
<evidence type="ECO:0000259" key="14">
    <source>
        <dbReference type="PROSITE" id="PS50109"/>
    </source>
</evidence>